<dbReference type="GO" id="GO:0006310">
    <property type="term" value="P:DNA recombination"/>
    <property type="evidence" value="ECO:0007669"/>
    <property type="project" value="UniProtKB-KW"/>
</dbReference>
<dbReference type="EMBL" id="MZGU01000001">
    <property type="protein sequence ID" value="PWB87293.1"/>
    <property type="molecule type" value="Genomic_DNA"/>
</dbReference>
<keyword evidence="4" id="KW-1185">Reference proteome</keyword>
<dbReference type="Gene3D" id="1.10.443.10">
    <property type="entry name" value="Intergrase catalytic core"/>
    <property type="match status" value="1"/>
</dbReference>
<dbReference type="GO" id="GO:0003677">
    <property type="term" value="F:DNA binding"/>
    <property type="evidence" value="ECO:0007669"/>
    <property type="project" value="InterPro"/>
</dbReference>
<dbReference type="AlphaFoldDB" id="A0A2U1S9T0"/>
<accession>A0A2U1S9T0</accession>
<dbReference type="InterPro" id="IPR002104">
    <property type="entry name" value="Integrase_catalytic"/>
</dbReference>
<comment type="caution">
    <text evidence="3">The sequence shown here is derived from an EMBL/GenBank/DDBJ whole genome shotgun (WGS) entry which is preliminary data.</text>
</comment>
<evidence type="ECO:0000256" key="1">
    <source>
        <dbReference type="ARBA" id="ARBA00023172"/>
    </source>
</evidence>
<proteinExistence type="predicted"/>
<name>A0A2U1S9T0_9EURY</name>
<organism evidence="3 4">
    <name type="scientific">Methanobrevibacter woesei</name>
    <dbReference type="NCBI Taxonomy" id="190976"/>
    <lineage>
        <taxon>Archaea</taxon>
        <taxon>Methanobacteriati</taxon>
        <taxon>Methanobacteriota</taxon>
        <taxon>Methanomada group</taxon>
        <taxon>Methanobacteria</taxon>
        <taxon>Methanobacteriales</taxon>
        <taxon>Methanobacteriaceae</taxon>
        <taxon>Methanobrevibacter</taxon>
    </lineage>
</organism>
<keyword evidence="1" id="KW-0233">DNA recombination</keyword>
<reference evidence="3 4" key="1">
    <citation type="submission" date="2017-03" db="EMBL/GenBank/DDBJ databases">
        <title>Genome sequence of Methanobrevibacter wosei.</title>
        <authorList>
            <person name="Poehlein A."/>
            <person name="Seedorf H."/>
            <person name="Daniel R."/>
        </authorList>
    </citation>
    <scope>NUCLEOTIDE SEQUENCE [LARGE SCALE GENOMIC DNA]</scope>
    <source>
        <strain evidence="3 4">DSM 11979</strain>
    </source>
</reference>
<protein>
    <recommendedName>
        <fullName evidence="2">Tyr recombinase domain-containing protein</fullName>
    </recommendedName>
</protein>
<sequence>MNEFVQTRNLTKRTEHGYRDSLKKYTNFHSKSFYKLINEADYEEEIGVRWKNRILKQRLIKFRAYLYSNFMSSSAKTHFQRILTLYKHFEIEIHDLPKISTKSTTSYIITFEDLPSKKIIKDSLEIANPVMRALILFILSSGCARREALNLTINDFIEATYEYHHSNSLKLALFKLNKLNEVVPIFKIKRQKTNKFYFTFCSPEATNEIISYLLKNRKLIGNDPLFKINLNYLNQNFAEINEKLNLPKVGKYRKLRTHMLRKLHASLLYNFGNDLSLDEIDSLQGRSKDSVHSAYFMENPYILKKKYIKSLDVLKIYL</sequence>
<feature type="domain" description="Tyr recombinase" evidence="2">
    <location>
        <begin position="95"/>
        <end position="308"/>
    </location>
</feature>
<dbReference type="Proteomes" id="UP000245577">
    <property type="component" value="Unassembled WGS sequence"/>
</dbReference>
<dbReference type="GO" id="GO:0015074">
    <property type="term" value="P:DNA integration"/>
    <property type="evidence" value="ECO:0007669"/>
    <property type="project" value="InterPro"/>
</dbReference>
<evidence type="ECO:0000313" key="3">
    <source>
        <dbReference type="EMBL" id="PWB87293.1"/>
    </source>
</evidence>
<dbReference type="PROSITE" id="PS51898">
    <property type="entry name" value="TYR_RECOMBINASE"/>
    <property type="match status" value="1"/>
</dbReference>
<evidence type="ECO:0000313" key="4">
    <source>
        <dbReference type="Proteomes" id="UP000245577"/>
    </source>
</evidence>
<evidence type="ECO:0000259" key="2">
    <source>
        <dbReference type="PROSITE" id="PS51898"/>
    </source>
</evidence>
<dbReference type="InterPro" id="IPR013762">
    <property type="entry name" value="Integrase-like_cat_sf"/>
</dbReference>
<gene>
    <name evidence="3" type="ORF">MBBWO_00710</name>
</gene>
<dbReference type="InterPro" id="IPR011010">
    <property type="entry name" value="DNA_brk_join_enz"/>
</dbReference>
<dbReference type="SUPFAM" id="SSF56349">
    <property type="entry name" value="DNA breaking-rejoining enzymes"/>
    <property type="match status" value="1"/>
</dbReference>